<accession>A0ABM1EN69</accession>
<comment type="similarity">
    <text evidence="3">Belongs to the BBS4 family.</text>
</comment>
<dbReference type="Gene3D" id="1.25.40.10">
    <property type="entry name" value="Tetratricopeptide repeat domain"/>
    <property type="match status" value="3"/>
</dbReference>
<proteinExistence type="inferred from homology"/>
<feature type="repeat" description="TPR" evidence="4">
    <location>
        <begin position="310"/>
        <end position="343"/>
    </location>
</feature>
<dbReference type="Pfam" id="PF13181">
    <property type="entry name" value="TPR_8"/>
    <property type="match status" value="1"/>
</dbReference>
<dbReference type="GeneID" id="106813911"/>
<feature type="repeat" description="TPR" evidence="4">
    <location>
        <begin position="208"/>
        <end position="241"/>
    </location>
</feature>
<evidence type="ECO:0000256" key="1">
    <source>
        <dbReference type="ARBA" id="ARBA00022737"/>
    </source>
</evidence>
<dbReference type="InterPro" id="IPR019734">
    <property type="entry name" value="TPR_rpt"/>
</dbReference>
<dbReference type="RefSeq" id="XP_014673640.1">
    <property type="nucleotide sequence ID" value="XM_014818154.1"/>
</dbReference>
<protein>
    <submittedName>
        <fullName evidence="7">Bardet-Biedl syndrome 4 protein-like</fullName>
    </submittedName>
</protein>
<dbReference type="InterPro" id="IPR011990">
    <property type="entry name" value="TPR-like_helical_dom_sf"/>
</dbReference>
<dbReference type="SMART" id="SM00028">
    <property type="entry name" value="TPR"/>
    <property type="match status" value="8"/>
</dbReference>
<dbReference type="PROSITE" id="PS50005">
    <property type="entry name" value="TPR"/>
    <property type="match status" value="4"/>
</dbReference>
<keyword evidence="1" id="KW-0677">Repeat</keyword>
<keyword evidence="6" id="KW-1185">Reference proteome</keyword>
<gene>
    <name evidence="7" type="primary">LOC106813911</name>
</gene>
<dbReference type="PANTHER" id="PTHR44186">
    <property type="match status" value="1"/>
</dbReference>
<evidence type="ECO:0000256" key="4">
    <source>
        <dbReference type="PROSITE-ProRule" id="PRU00339"/>
    </source>
</evidence>
<evidence type="ECO:0000313" key="6">
    <source>
        <dbReference type="Proteomes" id="UP000695022"/>
    </source>
</evidence>
<feature type="region of interest" description="Disordered" evidence="5">
    <location>
        <begin position="458"/>
        <end position="506"/>
    </location>
</feature>
<dbReference type="PANTHER" id="PTHR44186:SF1">
    <property type="entry name" value="BARDET-BIEDL SYNDROME 4 PROTEIN"/>
    <property type="match status" value="1"/>
</dbReference>
<evidence type="ECO:0000256" key="2">
    <source>
        <dbReference type="ARBA" id="ARBA00022803"/>
    </source>
</evidence>
<dbReference type="Proteomes" id="UP000695022">
    <property type="component" value="Unplaced"/>
</dbReference>
<keyword evidence="2 4" id="KW-0802">TPR repeat</keyword>
<evidence type="ECO:0000256" key="3">
    <source>
        <dbReference type="ARBA" id="ARBA00023778"/>
    </source>
</evidence>
<organism evidence="6 7">
    <name type="scientific">Priapulus caudatus</name>
    <name type="common">Priapulid worm</name>
    <dbReference type="NCBI Taxonomy" id="37621"/>
    <lineage>
        <taxon>Eukaryota</taxon>
        <taxon>Metazoa</taxon>
        <taxon>Ecdysozoa</taxon>
        <taxon>Scalidophora</taxon>
        <taxon>Priapulida</taxon>
        <taxon>Priapulimorpha</taxon>
        <taxon>Priapulimorphida</taxon>
        <taxon>Priapulidae</taxon>
        <taxon>Priapulus</taxon>
    </lineage>
</organism>
<feature type="repeat" description="TPR" evidence="4">
    <location>
        <begin position="344"/>
        <end position="377"/>
    </location>
</feature>
<feature type="repeat" description="TPR" evidence="4">
    <location>
        <begin position="174"/>
        <end position="207"/>
    </location>
</feature>
<evidence type="ECO:0000313" key="7">
    <source>
        <dbReference type="RefSeq" id="XP_014673640.1"/>
    </source>
</evidence>
<feature type="compositionally biased region" description="Low complexity" evidence="5">
    <location>
        <begin position="9"/>
        <end position="20"/>
    </location>
</feature>
<name>A0ABM1EN69_PRICU</name>
<sequence length="526" mass="59095">MDPESASISSSNGPGLASAPSAPPSQPVIKKAPELPLIERRNWLIHLHYVRREYDACKALIREQLAETHSMCEYALYVQGLIMRGEGQVQESLEVFQTCSLINPKNPDYLKQIGRSLFLLARHKSASEIYSEALKLDDSDWKTHHNQGICWMYLKELGKAKESFKKALHLHRNEKSFVMLGKVFLQENDLNMAIDVYRRAVEYSSENPELLTALGLLYMKVESYQKAFEHLGNALTYEPTNFEAILAAGSIMQMHRDHDVALTKYRIAAAHAPESVPLWNNIGMCFFGKKKYVAAISCLKRANYLAPFEWKILYNLGLVHLTMQQYASSFHFLSAAINLRPRMSQLYMLLAIALTHLEDPENAKQAYEQAVEFDQTDPAIPLNYCVFCYNNDLRPLAVKQLTSFEQRLNAMRQKNSMAQIDKELLEVAAKIWRALQVGDSSSAESTKSPFVDTQLSAVASQTQTPPKDPATDAESPRQPAAVSPQSNEMAAVDNAPSPPVNDPAILDKAEEARQRATMRQALLSGD</sequence>
<feature type="region of interest" description="Disordered" evidence="5">
    <location>
        <begin position="1"/>
        <end position="27"/>
    </location>
</feature>
<dbReference type="SUPFAM" id="SSF48452">
    <property type="entry name" value="TPR-like"/>
    <property type="match status" value="2"/>
</dbReference>
<dbReference type="Pfam" id="PF13432">
    <property type="entry name" value="TPR_16"/>
    <property type="match status" value="1"/>
</dbReference>
<reference evidence="7" key="1">
    <citation type="submission" date="2025-08" db="UniProtKB">
        <authorList>
            <consortium name="RefSeq"/>
        </authorList>
    </citation>
    <scope>IDENTIFICATION</scope>
</reference>
<dbReference type="Pfam" id="PF13414">
    <property type="entry name" value="TPR_11"/>
    <property type="match status" value="1"/>
</dbReference>
<evidence type="ECO:0000256" key="5">
    <source>
        <dbReference type="SAM" id="MobiDB-lite"/>
    </source>
</evidence>